<protein>
    <submittedName>
        <fullName evidence="1">Uncharacterized protein</fullName>
    </submittedName>
</protein>
<dbReference type="AlphaFoldDB" id="A0A139N4I7"/>
<dbReference type="PATRIC" id="fig|45634.12.peg.515"/>
<organism evidence="1 2">
    <name type="scientific">Streptococcus cristatus</name>
    <dbReference type="NCBI Taxonomy" id="45634"/>
    <lineage>
        <taxon>Bacteria</taxon>
        <taxon>Bacillati</taxon>
        <taxon>Bacillota</taxon>
        <taxon>Bacilli</taxon>
        <taxon>Lactobacillales</taxon>
        <taxon>Streptococcaceae</taxon>
        <taxon>Streptococcus</taxon>
    </lineage>
</organism>
<comment type="caution">
    <text evidence="1">The sequence shown here is derived from an EMBL/GenBank/DDBJ whole genome shotgun (WGS) entry which is preliminary data.</text>
</comment>
<dbReference type="STRING" id="45634.SCRDD08_00497"/>
<accession>A0A139N4I7</accession>
<evidence type="ECO:0000313" key="1">
    <source>
        <dbReference type="EMBL" id="KXT70737.1"/>
    </source>
</evidence>
<proteinExistence type="predicted"/>
<sequence length="41" mass="4742">MLLAELGMRVFFYIAKALIFQKRTKASQQGDAFYKLVETIT</sequence>
<reference evidence="1 2" key="1">
    <citation type="submission" date="2016-01" db="EMBL/GenBank/DDBJ databases">
        <title>Highly variable Streptococcus oralis are common among viridans streptococci isolated from primates.</title>
        <authorList>
            <person name="Denapaite D."/>
            <person name="Rieger M."/>
            <person name="Koendgen S."/>
            <person name="Brueckner R."/>
            <person name="Ochigava I."/>
            <person name="Kappeler P."/>
            <person name="Maetz-Rensing K."/>
            <person name="Leendertz F."/>
            <person name="Hakenbeck R."/>
        </authorList>
    </citation>
    <scope>NUCLEOTIDE SEQUENCE [LARGE SCALE GENOMIC DNA]</scope>
    <source>
        <strain evidence="1 2">DD08</strain>
    </source>
</reference>
<name>A0A139N4I7_STRCR</name>
<dbReference type="EMBL" id="LQRD01000020">
    <property type="protein sequence ID" value="KXT70737.1"/>
    <property type="molecule type" value="Genomic_DNA"/>
</dbReference>
<evidence type="ECO:0000313" key="2">
    <source>
        <dbReference type="Proteomes" id="UP000070377"/>
    </source>
</evidence>
<gene>
    <name evidence="1" type="ORF">SCRDD08_00497</name>
</gene>
<dbReference type="Proteomes" id="UP000070377">
    <property type="component" value="Unassembled WGS sequence"/>
</dbReference>